<organism evidence="3 4">
    <name type="scientific">Adonisia turfae CCMR0081</name>
    <dbReference type="NCBI Taxonomy" id="2292702"/>
    <lineage>
        <taxon>Bacteria</taxon>
        <taxon>Bacillati</taxon>
        <taxon>Cyanobacteriota</taxon>
        <taxon>Adonisia</taxon>
        <taxon>Adonisia turfae</taxon>
    </lineage>
</organism>
<keyword evidence="1" id="KW-0175">Coiled coil</keyword>
<gene>
    <name evidence="3" type="ORF">DXZ20_22550</name>
</gene>
<feature type="coiled-coil region" evidence="1">
    <location>
        <begin position="33"/>
        <end position="60"/>
    </location>
</feature>
<reference evidence="3 4" key="1">
    <citation type="journal article" date="2020" name="Microb. Ecol.">
        <title>Ecogenomics of the Marine Benthic Filamentous Cyanobacterium Adonisia.</title>
        <authorList>
            <person name="Walter J.M."/>
            <person name="Coutinho F.H."/>
            <person name="Leomil L."/>
            <person name="Hargreaves P.I."/>
            <person name="Campeao M.E."/>
            <person name="Vieira V.V."/>
            <person name="Silva B.S."/>
            <person name="Fistarol G.O."/>
            <person name="Salomon P.S."/>
            <person name="Sawabe T."/>
            <person name="Mino S."/>
            <person name="Hosokawa M."/>
            <person name="Miyashita H."/>
            <person name="Maruyama F."/>
            <person name="van Verk M.C."/>
            <person name="Dutilh B.E."/>
            <person name="Thompson C.C."/>
            <person name="Thompson F.L."/>
        </authorList>
    </citation>
    <scope>NUCLEOTIDE SEQUENCE [LARGE SCALE GENOMIC DNA]</scope>
    <source>
        <strain evidence="3 4">CCMR0081</strain>
    </source>
</reference>
<dbReference type="RefSeq" id="WP_163700858.1">
    <property type="nucleotide sequence ID" value="NZ_QXHD01000004.1"/>
</dbReference>
<evidence type="ECO:0000256" key="1">
    <source>
        <dbReference type="SAM" id="Coils"/>
    </source>
</evidence>
<proteinExistence type="predicted"/>
<evidence type="ECO:0000313" key="3">
    <source>
        <dbReference type="EMBL" id="NEZ58374.1"/>
    </source>
</evidence>
<evidence type="ECO:0000256" key="2">
    <source>
        <dbReference type="SAM" id="MobiDB-lite"/>
    </source>
</evidence>
<evidence type="ECO:0000313" key="4">
    <source>
        <dbReference type="Proteomes" id="UP000481033"/>
    </source>
</evidence>
<dbReference type="AlphaFoldDB" id="A0A6M0RQ45"/>
<keyword evidence="4" id="KW-1185">Reference proteome</keyword>
<dbReference type="Proteomes" id="UP000481033">
    <property type="component" value="Unassembled WGS sequence"/>
</dbReference>
<sequence length="222" mass="24380">MSTSRVPKLPPTDNGETNSVRYEVNPAIALNTLTDIYKQVQKYQIQLRQLVNKIHQVYAEGPVVSGWLASEASLNAAVKYSRSEHAQTCYARDHAGPSRSLEAMDVALFRHGDADDLMNYLSALENAMLENGAVANANTCLAAESPSSSLANGNLSQYYLCRLNSSGQIQTEQCPPDQVPVLSMAIARYRRLNQLIKQKQAIEAKLQAIVELLGDIQMVLAD</sequence>
<dbReference type="EMBL" id="QXHD01000004">
    <property type="protein sequence ID" value="NEZ58374.1"/>
    <property type="molecule type" value="Genomic_DNA"/>
</dbReference>
<feature type="region of interest" description="Disordered" evidence="2">
    <location>
        <begin position="1"/>
        <end position="20"/>
    </location>
</feature>
<protein>
    <submittedName>
        <fullName evidence="3">Uncharacterized protein</fullName>
    </submittedName>
</protein>
<comment type="caution">
    <text evidence="3">The sequence shown here is derived from an EMBL/GenBank/DDBJ whole genome shotgun (WGS) entry which is preliminary data.</text>
</comment>
<accession>A0A6M0RQ45</accession>
<name>A0A6M0RQ45_9CYAN</name>